<feature type="compositionally biased region" description="Gly residues" evidence="1">
    <location>
        <begin position="319"/>
        <end position="329"/>
    </location>
</feature>
<keyword evidence="3" id="KW-1185">Reference proteome</keyword>
<sequence>MAANTNDNGGQSPLFASPANASYCSSLGTPYPPISPPPATIPTFPDGGCAPNLSPGNMTLLYRLPHPLSAVLPLLPSFGGSVPATAGELNAADAASVALNGSDSAPGTARRYSGDGGDAEGNYFIDTLTEWQAPRHGDAGAGQTPLVVVYSVAPMALNVSALVSPTSPPSSLTGVDASGNAAAGSGGGIGGAAIAAAGGAGAAAALLSNADTSARPDPYRPFPDEAVIGVYAAAHALVVAPDCDGSGNSLWNYTVRFCATNAPTAARWFRERSLRGVRGVAAQLGGDDGGDAAVLDERVGTGCEPSRTTATGPGSEGAVPGGGGAGGGSNTSVSIPGPTGRETGAASSKGYSARMSMGAAVTLAVAGSIAFAAMMV</sequence>
<reference evidence="2 3" key="1">
    <citation type="submission" date="2024-04" db="EMBL/GenBank/DDBJ databases">
        <title>Phyllosticta paracitricarpa is synonymous to the EU quarantine fungus P. citricarpa based on phylogenomic analyses.</title>
        <authorList>
            <consortium name="Lawrence Berkeley National Laboratory"/>
            <person name="Van ingen-buijs V.A."/>
            <person name="Van westerhoven A.C."/>
            <person name="Haridas S."/>
            <person name="Skiadas P."/>
            <person name="Martin F."/>
            <person name="Groenewald J.Z."/>
            <person name="Crous P.W."/>
            <person name="Seidl M.F."/>
        </authorList>
    </citation>
    <scope>NUCLEOTIDE SEQUENCE [LARGE SCALE GENOMIC DNA]</scope>
    <source>
        <strain evidence="2 3">CPC 17464</strain>
    </source>
</reference>
<feature type="region of interest" description="Disordered" evidence="1">
    <location>
        <begin position="301"/>
        <end position="347"/>
    </location>
</feature>
<proteinExistence type="predicted"/>
<gene>
    <name evidence="2" type="ORF">J3D65DRAFT_665303</name>
</gene>
<accession>A0ABR1LZ98</accession>
<dbReference type="EMBL" id="JBBPEH010000003">
    <property type="protein sequence ID" value="KAK7540537.1"/>
    <property type="molecule type" value="Genomic_DNA"/>
</dbReference>
<dbReference type="GeneID" id="92035739"/>
<comment type="caution">
    <text evidence="2">The sequence shown here is derived from an EMBL/GenBank/DDBJ whole genome shotgun (WGS) entry which is preliminary data.</text>
</comment>
<evidence type="ECO:0000313" key="2">
    <source>
        <dbReference type="EMBL" id="KAK7540537.1"/>
    </source>
</evidence>
<dbReference type="Proteomes" id="UP001360953">
    <property type="component" value="Unassembled WGS sequence"/>
</dbReference>
<evidence type="ECO:0000256" key="1">
    <source>
        <dbReference type="SAM" id="MobiDB-lite"/>
    </source>
</evidence>
<name>A0ABR1LZ98_9PEZI</name>
<dbReference type="RefSeq" id="XP_066657468.1">
    <property type="nucleotide sequence ID" value="XM_066802833.1"/>
</dbReference>
<protein>
    <submittedName>
        <fullName evidence="2">Uncharacterized protein</fullName>
    </submittedName>
</protein>
<organism evidence="2 3">
    <name type="scientific">Phyllosticta citribraziliensis</name>
    <dbReference type="NCBI Taxonomy" id="989973"/>
    <lineage>
        <taxon>Eukaryota</taxon>
        <taxon>Fungi</taxon>
        <taxon>Dikarya</taxon>
        <taxon>Ascomycota</taxon>
        <taxon>Pezizomycotina</taxon>
        <taxon>Dothideomycetes</taxon>
        <taxon>Dothideomycetes incertae sedis</taxon>
        <taxon>Botryosphaeriales</taxon>
        <taxon>Phyllostictaceae</taxon>
        <taxon>Phyllosticta</taxon>
    </lineage>
</organism>
<evidence type="ECO:0000313" key="3">
    <source>
        <dbReference type="Proteomes" id="UP001360953"/>
    </source>
</evidence>